<comment type="catalytic activity">
    <reaction evidence="11">
        <text>8-oxo-GTP + H2O = 8-oxo-GMP + diphosphate + H(+)</text>
        <dbReference type="Rhea" id="RHEA:67616"/>
        <dbReference type="ChEBI" id="CHEBI:15377"/>
        <dbReference type="ChEBI" id="CHEBI:15378"/>
        <dbReference type="ChEBI" id="CHEBI:33019"/>
        <dbReference type="ChEBI" id="CHEBI:143553"/>
        <dbReference type="ChEBI" id="CHEBI:145694"/>
    </reaction>
</comment>
<keyword evidence="8" id="KW-0460">Magnesium</keyword>
<keyword evidence="9" id="KW-0234">DNA repair</keyword>
<accession>A0ABW0F5N3</accession>
<protein>
    <recommendedName>
        <fullName evidence="13">8-oxo-dGTP diphosphatase</fullName>
        <ecNumber evidence="12">3.6.1.55</ecNumber>
    </recommendedName>
    <alternativeName>
        <fullName evidence="16">7,8-dihydro-8-oxoguanine-triphosphatase</fullName>
    </alternativeName>
    <alternativeName>
        <fullName evidence="15">Mutator protein MutT</fullName>
    </alternativeName>
    <alternativeName>
        <fullName evidence="14">dGTP pyrophosphohydrolase</fullName>
    </alternativeName>
</protein>
<evidence type="ECO:0000259" key="17">
    <source>
        <dbReference type="PROSITE" id="PS51462"/>
    </source>
</evidence>
<keyword evidence="19" id="KW-1185">Reference proteome</keyword>
<evidence type="ECO:0000256" key="5">
    <source>
        <dbReference type="ARBA" id="ARBA00022723"/>
    </source>
</evidence>
<evidence type="ECO:0000256" key="13">
    <source>
        <dbReference type="ARBA" id="ARBA00040794"/>
    </source>
</evidence>
<evidence type="ECO:0000313" key="18">
    <source>
        <dbReference type="EMBL" id="MFC5294752.1"/>
    </source>
</evidence>
<evidence type="ECO:0000256" key="7">
    <source>
        <dbReference type="ARBA" id="ARBA00022801"/>
    </source>
</evidence>
<dbReference type="Gene3D" id="3.90.79.10">
    <property type="entry name" value="Nucleoside Triphosphate Pyrophosphohydrolase"/>
    <property type="match status" value="1"/>
</dbReference>
<evidence type="ECO:0000313" key="19">
    <source>
        <dbReference type="Proteomes" id="UP001595976"/>
    </source>
</evidence>
<evidence type="ECO:0000256" key="8">
    <source>
        <dbReference type="ARBA" id="ARBA00022842"/>
    </source>
</evidence>
<evidence type="ECO:0000256" key="4">
    <source>
        <dbReference type="ARBA" id="ARBA00022705"/>
    </source>
</evidence>
<evidence type="ECO:0000256" key="11">
    <source>
        <dbReference type="ARBA" id="ARBA00036904"/>
    </source>
</evidence>
<comment type="catalytic activity">
    <reaction evidence="10">
        <text>8-oxo-dGTP + H2O = 8-oxo-dGMP + diphosphate + H(+)</text>
        <dbReference type="Rhea" id="RHEA:31575"/>
        <dbReference type="ChEBI" id="CHEBI:15377"/>
        <dbReference type="ChEBI" id="CHEBI:15378"/>
        <dbReference type="ChEBI" id="CHEBI:33019"/>
        <dbReference type="ChEBI" id="CHEBI:63224"/>
        <dbReference type="ChEBI" id="CHEBI:77896"/>
        <dbReference type="EC" id="3.6.1.55"/>
    </reaction>
</comment>
<organism evidence="18 19">
    <name type="scientific">Bosea minatitlanensis</name>
    <dbReference type="NCBI Taxonomy" id="128782"/>
    <lineage>
        <taxon>Bacteria</taxon>
        <taxon>Pseudomonadati</taxon>
        <taxon>Pseudomonadota</taxon>
        <taxon>Alphaproteobacteria</taxon>
        <taxon>Hyphomicrobiales</taxon>
        <taxon>Boseaceae</taxon>
        <taxon>Bosea</taxon>
    </lineage>
</organism>
<dbReference type="PANTHER" id="PTHR47707">
    <property type="entry name" value="8-OXO-DGTP DIPHOSPHATASE"/>
    <property type="match status" value="1"/>
</dbReference>
<dbReference type="InterPro" id="IPR015797">
    <property type="entry name" value="NUDIX_hydrolase-like_dom_sf"/>
</dbReference>
<dbReference type="SUPFAM" id="SSF55811">
    <property type="entry name" value="Nudix"/>
    <property type="match status" value="1"/>
</dbReference>
<keyword evidence="3" id="KW-0515">Mutator protein</keyword>
<dbReference type="EC" id="3.6.1.55" evidence="12"/>
<dbReference type="InterPro" id="IPR020476">
    <property type="entry name" value="Nudix_hydrolase"/>
</dbReference>
<dbReference type="PANTHER" id="PTHR47707:SF1">
    <property type="entry name" value="NUDIX HYDROLASE FAMILY PROTEIN"/>
    <property type="match status" value="1"/>
</dbReference>
<comment type="cofactor">
    <cofactor evidence="1">
        <name>Mg(2+)</name>
        <dbReference type="ChEBI" id="CHEBI:18420"/>
    </cofactor>
</comment>
<evidence type="ECO:0000256" key="10">
    <source>
        <dbReference type="ARBA" id="ARBA00035861"/>
    </source>
</evidence>
<dbReference type="PROSITE" id="PS51462">
    <property type="entry name" value="NUDIX"/>
    <property type="match status" value="1"/>
</dbReference>
<evidence type="ECO:0000256" key="3">
    <source>
        <dbReference type="ARBA" id="ARBA00022457"/>
    </source>
</evidence>
<keyword evidence="4" id="KW-0235">DNA replication</keyword>
<evidence type="ECO:0000256" key="12">
    <source>
        <dbReference type="ARBA" id="ARBA00038905"/>
    </source>
</evidence>
<evidence type="ECO:0000256" key="6">
    <source>
        <dbReference type="ARBA" id="ARBA00022763"/>
    </source>
</evidence>
<keyword evidence="6" id="KW-0227">DNA damage</keyword>
<gene>
    <name evidence="18" type="ORF">ACFPK2_17320</name>
</gene>
<evidence type="ECO:0000256" key="16">
    <source>
        <dbReference type="ARBA" id="ARBA00042798"/>
    </source>
</evidence>
<keyword evidence="7" id="KW-0378">Hydrolase</keyword>
<name>A0ABW0F5N3_9HYPH</name>
<dbReference type="EMBL" id="JBHSLI010000007">
    <property type="protein sequence ID" value="MFC5294752.1"/>
    <property type="molecule type" value="Genomic_DNA"/>
</dbReference>
<evidence type="ECO:0000256" key="1">
    <source>
        <dbReference type="ARBA" id="ARBA00001946"/>
    </source>
</evidence>
<dbReference type="InterPro" id="IPR047127">
    <property type="entry name" value="MutT-like"/>
</dbReference>
<evidence type="ECO:0000256" key="9">
    <source>
        <dbReference type="ARBA" id="ARBA00023204"/>
    </source>
</evidence>
<feature type="domain" description="Nudix hydrolase" evidence="17">
    <location>
        <begin position="1"/>
        <end position="130"/>
    </location>
</feature>
<comment type="caution">
    <text evidence="18">The sequence shown here is derived from an EMBL/GenBank/DDBJ whole genome shotgun (WGS) entry which is preliminary data.</text>
</comment>
<dbReference type="Pfam" id="PF00293">
    <property type="entry name" value="NUDIX"/>
    <property type="match status" value="1"/>
</dbReference>
<dbReference type="PRINTS" id="PR00502">
    <property type="entry name" value="NUDIXFAMILY"/>
</dbReference>
<dbReference type="Proteomes" id="UP001595976">
    <property type="component" value="Unassembled WGS sequence"/>
</dbReference>
<evidence type="ECO:0000256" key="14">
    <source>
        <dbReference type="ARBA" id="ARBA00041592"/>
    </source>
</evidence>
<sequence>MRHIVNAIFVRPDSVLLARRSIHRKSYPGLWSFPGGHVEAGESFDEALVREVGEELAVAPVRFEPFMEIADPHVAVGMITYHMYLVSEWHGTPKILDTEHSELRWFSVGEACLLSNLALEEYVYLFEKLRELNG</sequence>
<dbReference type="RefSeq" id="WP_158445491.1">
    <property type="nucleotide sequence ID" value="NZ_JAOAOS010000003.1"/>
</dbReference>
<evidence type="ECO:0000256" key="2">
    <source>
        <dbReference type="ARBA" id="ARBA00005582"/>
    </source>
</evidence>
<comment type="similarity">
    <text evidence="2">Belongs to the Nudix hydrolase family.</text>
</comment>
<reference evidence="19" key="1">
    <citation type="journal article" date="2019" name="Int. J. Syst. Evol. Microbiol.">
        <title>The Global Catalogue of Microorganisms (GCM) 10K type strain sequencing project: providing services to taxonomists for standard genome sequencing and annotation.</title>
        <authorList>
            <consortium name="The Broad Institute Genomics Platform"/>
            <consortium name="The Broad Institute Genome Sequencing Center for Infectious Disease"/>
            <person name="Wu L."/>
            <person name="Ma J."/>
        </authorList>
    </citation>
    <scope>NUCLEOTIDE SEQUENCE [LARGE SCALE GENOMIC DNA]</scope>
    <source>
        <strain evidence="19">CGMCC 1.15643</strain>
    </source>
</reference>
<evidence type="ECO:0000256" key="15">
    <source>
        <dbReference type="ARBA" id="ARBA00041979"/>
    </source>
</evidence>
<keyword evidence="5" id="KW-0479">Metal-binding</keyword>
<proteinExistence type="inferred from homology"/>
<dbReference type="InterPro" id="IPR000086">
    <property type="entry name" value="NUDIX_hydrolase_dom"/>
</dbReference>